<accession>A0AAE0YBD2</accession>
<gene>
    <name evidence="2" type="ORF">RRG08_028212</name>
</gene>
<feature type="compositionally biased region" description="Basic residues" evidence="1">
    <location>
        <begin position="114"/>
        <end position="124"/>
    </location>
</feature>
<keyword evidence="3" id="KW-1185">Reference proteome</keyword>
<organism evidence="2 3">
    <name type="scientific">Elysia crispata</name>
    <name type="common">lettuce slug</name>
    <dbReference type="NCBI Taxonomy" id="231223"/>
    <lineage>
        <taxon>Eukaryota</taxon>
        <taxon>Metazoa</taxon>
        <taxon>Spiralia</taxon>
        <taxon>Lophotrochozoa</taxon>
        <taxon>Mollusca</taxon>
        <taxon>Gastropoda</taxon>
        <taxon>Heterobranchia</taxon>
        <taxon>Euthyneura</taxon>
        <taxon>Panpulmonata</taxon>
        <taxon>Sacoglossa</taxon>
        <taxon>Placobranchoidea</taxon>
        <taxon>Plakobranchidae</taxon>
        <taxon>Elysia</taxon>
    </lineage>
</organism>
<name>A0AAE0YBD2_9GAST</name>
<reference evidence="2" key="1">
    <citation type="journal article" date="2023" name="G3 (Bethesda)">
        <title>A reference genome for the long-term kleptoplast-retaining sea slug Elysia crispata morphotype clarki.</title>
        <authorList>
            <person name="Eastman K.E."/>
            <person name="Pendleton A.L."/>
            <person name="Shaikh M.A."/>
            <person name="Suttiyut T."/>
            <person name="Ogas R."/>
            <person name="Tomko P."/>
            <person name="Gavelis G."/>
            <person name="Widhalm J.R."/>
            <person name="Wisecaver J.H."/>
        </authorList>
    </citation>
    <scope>NUCLEOTIDE SEQUENCE</scope>
    <source>
        <strain evidence="2">ECLA1</strain>
    </source>
</reference>
<evidence type="ECO:0000256" key="1">
    <source>
        <dbReference type="SAM" id="MobiDB-lite"/>
    </source>
</evidence>
<sequence>MENSVSLDESATLKTLSMEDIVAKHRKEKKELQAQIQKLKHSVPKGDKKKKKEVTDQIAKLEAEQVARHEHEVSTFTQDDESKERGEGESIDTVSEVEGQYKQGNNTCQEPTGRKSKAQKRRVHLSSIKSCTSQFVMETSTMYDETSKNPIKSKF</sequence>
<proteinExistence type="predicted"/>
<evidence type="ECO:0000313" key="3">
    <source>
        <dbReference type="Proteomes" id="UP001283361"/>
    </source>
</evidence>
<dbReference type="Proteomes" id="UP001283361">
    <property type="component" value="Unassembled WGS sequence"/>
</dbReference>
<feature type="compositionally biased region" description="Basic and acidic residues" evidence="1">
    <location>
        <begin position="53"/>
        <end position="73"/>
    </location>
</feature>
<evidence type="ECO:0000313" key="2">
    <source>
        <dbReference type="EMBL" id="KAK3739773.1"/>
    </source>
</evidence>
<dbReference type="AlphaFoldDB" id="A0AAE0YBD2"/>
<dbReference type="EMBL" id="JAWDGP010006502">
    <property type="protein sequence ID" value="KAK3739773.1"/>
    <property type="molecule type" value="Genomic_DNA"/>
</dbReference>
<comment type="caution">
    <text evidence="2">The sequence shown here is derived from an EMBL/GenBank/DDBJ whole genome shotgun (WGS) entry which is preliminary data.</text>
</comment>
<feature type="region of interest" description="Disordered" evidence="1">
    <location>
        <begin position="32"/>
        <end position="125"/>
    </location>
</feature>
<feature type="compositionally biased region" description="Basic residues" evidence="1">
    <location>
        <begin position="38"/>
        <end position="52"/>
    </location>
</feature>
<protein>
    <submittedName>
        <fullName evidence="2">Uncharacterized protein</fullName>
    </submittedName>
</protein>